<reference evidence="8" key="1">
    <citation type="submission" date="2022-08" db="UniProtKB">
        <authorList>
            <consortium name="EnsemblMetazoa"/>
        </authorList>
    </citation>
    <scope>IDENTIFICATION</scope>
    <source>
        <strain evidence="8">05x7-T-G4-1.051#20</strain>
    </source>
</reference>
<dbReference type="Pfam" id="PF00270">
    <property type="entry name" value="DEAD"/>
    <property type="match status" value="1"/>
</dbReference>
<keyword evidence="3" id="KW-0067">ATP-binding</keyword>
<dbReference type="Proteomes" id="UP000005408">
    <property type="component" value="Unassembled WGS sequence"/>
</dbReference>
<dbReference type="KEGG" id="crg:117692888"/>
<evidence type="ECO:0000313" key="9">
    <source>
        <dbReference type="Proteomes" id="UP000005408"/>
    </source>
</evidence>
<dbReference type="InterPro" id="IPR014001">
    <property type="entry name" value="Helicase_ATP-bd"/>
</dbReference>
<dbReference type="PROSITE" id="PS51194">
    <property type="entry name" value="HELICASE_CTER"/>
    <property type="match status" value="1"/>
</dbReference>
<evidence type="ECO:0000259" key="7">
    <source>
        <dbReference type="PROSITE" id="PS51194"/>
    </source>
</evidence>
<evidence type="ECO:0000313" key="8">
    <source>
        <dbReference type="EnsemblMetazoa" id="G20966.1:cds"/>
    </source>
</evidence>
<dbReference type="GO" id="GO:0005694">
    <property type="term" value="C:chromosome"/>
    <property type="evidence" value="ECO:0007669"/>
    <property type="project" value="TreeGrafter"/>
</dbReference>
<name>A0A8W8JUY3_MAGGI</name>
<dbReference type="InterPro" id="IPR001650">
    <property type="entry name" value="Helicase_C-like"/>
</dbReference>
<dbReference type="GeneID" id="117692888"/>
<dbReference type="EnsemblMetazoa" id="G20966.1">
    <property type="protein sequence ID" value="G20966.1:cds"/>
    <property type="gene ID" value="G20966"/>
</dbReference>
<comment type="catalytic activity">
    <reaction evidence="4">
        <text>Couples ATP hydrolysis with the unwinding of duplex DNA by translocating in the 3'-5' direction.</text>
        <dbReference type="EC" id="5.6.2.4"/>
    </reaction>
</comment>
<proteinExistence type="inferred from homology"/>
<dbReference type="InterPro" id="IPR011545">
    <property type="entry name" value="DEAD/DEAH_box_helicase_dom"/>
</dbReference>
<protein>
    <recommendedName>
        <fullName evidence="5">DNA 3'-5' helicase</fullName>
        <ecNumber evidence="5">5.6.2.4</ecNumber>
    </recommendedName>
</protein>
<sequence>MEEIYKRTLAKVLTKFKFEIKLKEEQQSVLFSILEKKDVFALLPTGFGKSMTYILMPLLADELKGGAPSHTALVISPLRALMRDQVDFLEQHDVSSIALMDTTQVKDVADKHYSVIFASPEAAIHQRWRKVLRDWLKPRVCVLVFDEAHCISSWGLDFRPAYRKVAGLQSVINTCTLVLTATATRKIQEDIYMTLGFESDTTKVVAVLPDRPNIFLNMKNSTEKFEEELDWMVEHIKGNQSQRKILVYVRSINTCYNIYLWLISSIKDRFFVHGMPSLENRRIEMYHANTDEESKSRILTEFLKPSGNVQVVISTVAFGMGINIPDVDIVVHWGLPTSCLSYWQEVGRCARDSRVGHAVCYGFKRSVSKCEDEMKDIIKLNSCVRLSVLKNFHLRGMSTSDFDTMKENIICNGDCEEVCNCKKCKCCSVCSNLCNCPRRSKDHLLSFLT</sequence>
<dbReference type="PROSITE" id="PS51192">
    <property type="entry name" value="HELICASE_ATP_BIND_1"/>
    <property type="match status" value="1"/>
</dbReference>
<comment type="similarity">
    <text evidence="1">Belongs to the helicase family. RecQ subfamily.</text>
</comment>
<feature type="domain" description="Helicase C-terminal" evidence="7">
    <location>
        <begin position="228"/>
        <end position="400"/>
    </location>
</feature>
<dbReference type="GO" id="GO:0005524">
    <property type="term" value="F:ATP binding"/>
    <property type="evidence" value="ECO:0007669"/>
    <property type="project" value="UniProtKB-KW"/>
</dbReference>
<dbReference type="OrthoDB" id="10040197at2759"/>
<dbReference type="RefSeq" id="XP_034338151.1">
    <property type="nucleotide sequence ID" value="XM_034482260.2"/>
</dbReference>
<dbReference type="GO" id="GO:0000723">
    <property type="term" value="P:telomere maintenance"/>
    <property type="evidence" value="ECO:0007669"/>
    <property type="project" value="TreeGrafter"/>
</dbReference>
<feature type="domain" description="Helicase ATP-binding" evidence="6">
    <location>
        <begin position="30"/>
        <end position="201"/>
    </location>
</feature>
<dbReference type="PANTHER" id="PTHR13710:SF157">
    <property type="entry name" value="DNA HELICASE"/>
    <property type="match status" value="1"/>
</dbReference>
<dbReference type="Gene3D" id="3.40.50.300">
    <property type="entry name" value="P-loop containing nucleotide triphosphate hydrolases"/>
    <property type="match status" value="2"/>
</dbReference>
<dbReference type="InterPro" id="IPR027417">
    <property type="entry name" value="P-loop_NTPase"/>
</dbReference>
<evidence type="ECO:0000256" key="4">
    <source>
        <dbReference type="ARBA" id="ARBA00034617"/>
    </source>
</evidence>
<dbReference type="SMART" id="SM00490">
    <property type="entry name" value="HELICc"/>
    <property type="match status" value="1"/>
</dbReference>
<dbReference type="AlphaFoldDB" id="A0A8W8JUY3"/>
<keyword evidence="9" id="KW-1185">Reference proteome</keyword>
<organism evidence="8 9">
    <name type="scientific">Magallana gigas</name>
    <name type="common">Pacific oyster</name>
    <name type="synonym">Crassostrea gigas</name>
    <dbReference type="NCBI Taxonomy" id="29159"/>
    <lineage>
        <taxon>Eukaryota</taxon>
        <taxon>Metazoa</taxon>
        <taxon>Spiralia</taxon>
        <taxon>Lophotrochozoa</taxon>
        <taxon>Mollusca</taxon>
        <taxon>Bivalvia</taxon>
        <taxon>Autobranchia</taxon>
        <taxon>Pteriomorphia</taxon>
        <taxon>Ostreida</taxon>
        <taxon>Ostreoidea</taxon>
        <taxon>Ostreidae</taxon>
        <taxon>Magallana</taxon>
    </lineage>
</organism>
<dbReference type="CDD" id="cd17920">
    <property type="entry name" value="DEXHc_RecQ"/>
    <property type="match status" value="1"/>
</dbReference>
<evidence type="ECO:0000256" key="1">
    <source>
        <dbReference type="ARBA" id="ARBA00005446"/>
    </source>
</evidence>
<keyword evidence="2" id="KW-0547">Nucleotide-binding</keyword>
<evidence type="ECO:0000256" key="3">
    <source>
        <dbReference type="ARBA" id="ARBA00022840"/>
    </source>
</evidence>
<dbReference type="GO" id="GO:0005654">
    <property type="term" value="C:nucleoplasm"/>
    <property type="evidence" value="ECO:0007669"/>
    <property type="project" value="TreeGrafter"/>
</dbReference>
<dbReference type="GO" id="GO:0005737">
    <property type="term" value="C:cytoplasm"/>
    <property type="evidence" value="ECO:0007669"/>
    <property type="project" value="TreeGrafter"/>
</dbReference>
<dbReference type="GO" id="GO:0043138">
    <property type="term" value="F:3'-5' DNA helicase activity"/>
    <property type="evidence" value="ECO:0007669"/>
    <property type="project" value="UniProtKB-EC"/>
</dbReference>
<dbReference type="OMA" id="RVGHAVC"/>
<accession>A0A8W8JUY3</accession>
<dbReference type="GO" id="GO:0000724">
    <property type="term" value="P:double-strand break repair via homologous recombination"/>
    <property type="evidence" value="ECO:0007669"/>
    <property type="project" value="TreeGrafter"/>
</dbReference>
<dbReference type="EC" id="5.6.2.4" evidence="5"/>
<dbReference type="GO" id="GO:0009378">
    <property type="term" value="F:four-way junction helicase activity"/>
    <property type="evidence" value="ECO:0007669"/>
    <property type="project" value="TreeGrafter"/>
</dbReference>
<dbReference type="SUPFAM" id="SSF52540">
    <property type="entry name" value="P-loop containing nucleoside triphosphate hydrolases"/>
    <property type="match status" value="1"/>
</dbReference>
<evidence type="ECO:0000256" key="5">
    <source>
        <dbReference type="ARBA" id="ARBA00034808"/>
    </source>
</evidence>
<dbReference type="SMART" id="SM00487">
    <property type="entry name" value="DEXDc"/>
    <property type="match status" value="1"/>
</dbReference>
<dbReference type="PANTHER" id="PTHR13710">
    <property type="entry name" value="DNA HELICASE RECQ FAMILY MEMBER"/>
    <property type="match status" value="1"/>
</dbReference>
<dbReference type="Pfam" id="PF00271">
    <property type="entry name" value="Helicase_C"/>
    <property type="match status" value="1"/>
</dbReference>
<evidence type="ECO:0000256" key="2">
    <source>
        <dbReference type="ARBA" id="ARBA00022741"/>
    </source>
</evidence>
<dbReference type="GO" id="GO:0003676">
    <property type="term" value="F:nucleic acid binding"/>
    <property type="evidence" value="ECO:0007669"/>
    <property type="project" value="InterPro"/>
</dbReference>
<evidence type="ECO:0000259" key="6">
    <source>
        <dbReference type="PROSITE" id="PS51192"/>
    </source>
</evidence>